<protein>
    <submittedName>
        <fullName evidence="3">MurR/RpiR family transcriptional regulator</fullName>
    </submittedName>
</protein>
<dbReference type="Gene3D" id="3.40.50.10490">
    <property type="entry name" value="Glucose-6-phosphate isomerase like protein, domain 1"/>
    <property type="match status" value="1"/>
</dbReference>
<reference evidence="3 4" key="1">
    <citation type="submission" date="2022-04" db="EMBL/GenBank/DDBJ databases">
        <title>Proposal of a three novel species of Scandinavium, Scandinavium hiltneri, Scandinavium manionii, Scandinavium tedordense.</title>
        <authorList>
            <person name="Maddock D.W."/>
            <person name="Brady C.L."/>
            <person name="Denman S."/>
            <person name="Arnold D."/>
        </authorList>
    </citation>
    <scope>NUCLEOTIDE SEQUENCE [LARGE SCALE GENOMIC DNA]</scope>
    <source>
        <strain evidence="3 4">H11S7</strain>
    </source>
</reference>
<keyword evidence="4" id="KW-1185">Reference proteome</keyword>
<evidence type="ECO:0000313" key="3">
    <source>
        <dbReference type="EMBL" id="MCS2161579.1"/>
    </source>
</evidence>
<feature type="domain" description="HTH rpiR-type" evidence="1">
    <location>
        <begin position="1"/>
        <end position="77"/>
    </location>
</feature>
<dbReference type="SUPFAM" id="SSF46689">
    <property type="entry name" value="Homeodomain-like"/>
    <property type="match status" value="1"/>
</dbReference>
<dbReference type="PANTHER" id="PTHR30514:SF1">
    <property type="entry name" value="HTH-TYPE TRANSCRIPTIONAL REGULATOR HEXR-RELATED"/>
    <property type="match status" value="1"/>
</dbReference>
<dbReference type="Pfam" id="PF01380">
    <property type="entry name" value="SIS"/>
    <property type="match status" value="1"/>
</dbReference>
<dbReference type="InterPro" id="IPR001347">
    <property type="entry name" value="SIS_dom"/>
</dbReference>
<evidence type="ECO:0000259" key="2">
    <source>
        <dbReference type="PROSITE" id="PS51464"/>
    </source>
</evidence>
<gene>
    <name evidence="3" type="ORF">MUU47_10705</name>
</gene>
<dbReference type="InterPro" id="IPR036388">
    <property type="entry name" value="WH-like_DNA-bd_sf"/>
</dbReference>
<dbReference type="SUPFAM" id="SSF53697">
    <property type="entry name" value="SIS domain"/>
    <property type="match status" value="1"/>
</dbReference>
<dbReference type="Proteomes" id="UP001205357">
    <property type="component" value="Unassembled WGS sequence"/>
</dbReference>
<dbReference type="InterPro" id="IPR009057">
    <property type="entry name" value="Homeodomain-like_sf"/>
</dbReference>
<name>A0ABT2E125_9ENTR</name>
<evidence type="ECO:0000259" key="1">
    <source>
        <dbReference type="PROSITE" id="PS51071"/>
    </source>
</evidence>
<dbReference type="RefSeq" id="WP_258988190.1">
    <property type="nucleotide sequence ID" value="NZ_JALIGE010000073.1"/>
</dbReference>
<dbReference type="EMBL" id="JALIGE010000073">
    <property type="protein sequence ID" value="MCS2161579.1"/>
    <property type="molecule type" value="Genomic_DNA"/>
</dbReference>
<dbReference type="Gene3D" id="1.10.10.10">
    <property type="entry name" value="Winged helix-like DNA-binding domain superfamily/Winged helix DNA-binding domain"/>
    <property type="match status" value="1"/>
</dbReference>
<dbReference type="PROSITE" id="PS51464">
    <property type="entry name" value="SIS"/>
    <property type="match status" value="1"/>
</dbReference>
<accession>A0ABT2E125</accession>
<proteinExistence type="predicted"/>
<dbReference type="InterPro" id="IPR047640">
    <property type="entry name" value="RpiR-like"/>
</dbReference>
<evidence type="ECO:0000313" key="4">
    <source>
        <dbReference type="Proteomes" id="UP001205357"/>
    </source>
</evidence>
<sequence length="264" mass="30067">MDAIKELSISYYKLTKTERILAKKIIKKPSVIVESSISQAAENYDVSVASIQRIAKKIGYSGYSEFKFALSSELKKQQDAGLKANNPMSQIIDGYKERIEFLRDEKYYESARRIKNLIQQASNLYIVGLGGSFYVAGYLEHMLFYGTRSAHVISEQERFNYLDEIVTEGDVIIIFSISGAEAILKEYEKDSFRNKGARLVLITMNEETTASTMVDDMVVLPRVPLVVNGANEQDIFIDNNSIYMMYIHILLFVFQVEKITDAPR</sequence>
<dbReference type="PANTHER" id="PTHR30514">
    <property type="entry name" value="GLUCOKINASE"/>
    <property type="match status" value="1"/>
</dbReference>
<comment type="caution">
    <text evidence="3">The sequence shown here is derived from an EMBL/GenBank/DDBJ whole genome shotgun (WGS) entry which is preliminary data.</text>
</comment>
<dbReference type="Pfam" id="PF01418">
    <property type="entry name" value="HTH_6"/>
    <property type="match status" value="1"/>
</dbReference>
<dbReference type="InterPro" id="IPR000281">
    <property type="entry name" value="HTH_RpiR"/>
</dbReference>
<dbReference type="PROSITE" id="PS51071">
    <property type="entry name" value="HTH_RPIR"/>
    <property type="match status" value="1"/>
</dbReference>
<organism evidence="3 4">
    <name type="scientific">Scandinavium hiltneri</name>
    <dbReference type="NCBI Taxonomy" id="2926519"/>
    <lineage>
        <taxon>Bacteria</taxon>
        <taxon>Pseudomonadati</taxon>
        <taxon>Pseudomonadota</taxon>
        <taxon>Gammaproteobacteria</taxon>
        <taxon>Enterobacterales</taxon>
        <taxon>Enterobacteriaceae</taxon>
        <taxon>Scandinavium</taxon>
    </lineage>
</organism>
<dbReference type="InterPro" id="IPR046348">
    <property type="entry name" value="SIS_dom_sf"/>
</dbReference>
<feature type="domain" description="SIS" evidence="2">
    <location>
        <begin position="114"/>
        <end position="259"/>
    </location>
</feature>